<evidence type="ECO:0000313" key="3">
    <source>
        <dbReference type="Proteomes" id="UP001352852"/>
    </source>
</evidence>
<proteinExistence type="predicted"/>
<gene>
    <name evidence="2" type="ORF">CHARACLAT_001914</name>
</gene>
<dbReference type="EMBL" id="JAHUTJ010065651">
    <property type="protein sequence ID" value="MED6289348.1"/>
    <property type="molecule type" value="Genomic_DNA"/>
</dbReference>
<dbReference type="InterPro" id="IPR019510">
    <property type="entry name" value="AKAP7-like_phosphoesterase"/>
</dbReference>
<protein>
    <recommendedName>
        <fullName evidence="1">A-kinase anchor protein 7-like phosphoesterase domain-containing protein</fullName>
    </recommendedName>
</protein>
<dbReference type="PANTHER" id="PTHR15934">
    <property type="entry name" value="RNA 2',3'-CYCLIC PHOSPHODIESTERASE"/>
    <property type="match status" value="1"/>
</dbReference>
<feature type="domain" description="A-kinase anchor protein 7-like phosphoesterase" evidence="1">
    <location>
        <begin position="8"/>
        <end position="49"/>
    </location>
</feature>
<organism evidence="2 3">
    <name type="scientific">Characodon lateralis</name>
    <dbReference type="NCBI Taxonomy" id="208331"/>
    <lineage>
        <taxon>Eukaryota</taxon>
        <taxon>Metazoa</taxon>
        <taxon>Chordata</taxon>
        <taxon>Craniata</taxon>
        <taxon>Vertebrata</taxon>
        <taxon>Euteleostomi</taxon>
        <taxon>Actinopterygii</taxon>
        <taxon>Neopterygii</taxon>
        <taxon>Teleostei</taxon>
        <taxon>Neoteleostei</taxon>
        <taxon>Acanthomorphata</taxon>
        <taxon>Ovalentaria</taxon>
        <taxon>Atherinomorphae</taxon>
        <taxon>Cyprinodontiformes</taxon>
        <taxon>Goodeidae</taxon>
        <taxon>Characodon</taxon>
    </lineage>
</organism>
<dbReference type="InterPro" id="IPR052641">
    <property type="entry name" value="AKAP7_isoform_gamma"/>
</dbReference>
<dbReference type="Proteomes" id="UP001352852">
    <property type="component" value="Unassembled WGS sequence"/>
</dbReference>
<comment type="caution">
    <text evidence="2">The sequence shown here is derived from an EMBL/GenBank/DDBJ whole genome shotgun (WGS) entry which is preliminary data.</text>
</comment>
<evidence type="ECO:0000313" key="2">
    <source>
        <dbReference type="EMBL" id="MED6289348.1"/>
    </source>
</evidence>
<feature type="non-terminal residue" evidence="2">
    <location>
        <position position="1"/>
    </location>
</feature>
<dbReference type="Pfam" id="PF10469">
    <property type="entry name" value="AKAP7_NLS"/>
    <property type="match status" value="1"/>
</dbReference>
<name>A0ABU7ESQ7_9TELE</name>
<accession>A0ABU7ESQ7</accession>
<evidence type="ECO:0000259" key="1">
    <source>
        <dbReference type="Pfam" id="PF10469"/>
    </source>
</evidence>
<dbReference type="Gene3D" id="3.90.1140.10">
    <property type="entry name" value="Cyclic phosphodiesterase"/>
    <property type="match status" value="1"/>
</dbReference>
<dbReference type="PANTHER" id="PTHR15934:SF6">
    <property type="entry name" value="A-KINASE ANCHOR PROTEIN 7 ISOFORM GAMMA"/>
    <property type="match status" value="1"/>
</dbReference>
<keyword evidence="3" id="KW-1185">Reference proteome</keyword>
<sequence length="57" mass="6642">GIKRVEPRLYSDYTNKFFGNQTVERLDLCSMLKKKQQDGYYHAETSLQLGSESLILK</sequence>
<reference evidence="2 3" key="1">
    <citation type="submission" date="2021-06" db="EMBL/GenBank/DDBJ databases">
        <authorList>
            <person name="Palmer J.M."/>
        </authorList>
    </citation>
    <scope>NUCLEOTIDE SEQUENCE [LARGE SCALE GENOMIC DNA]</scope>
    <source>
        <strain evidence="2 3">CL_MEX2019</strain>
        <tissue evidence="2">Muscle</tissue>
    </source>
</reference>